<evidence type="ECO:0000256" key="1">
    <source>
        <dbReference type="SAM" id="MobiDB-lite"/>
    </source>
</evidence>
<proteinExistence type="predicted"/>
<feature type="region of interest" description="Disordered" evidence="1">
    <location>
        <begin position="54"/>
        <end position="75"/>
    </location>
</feature>
<comment type="caution">
    <text evidence="2">The sequence shown here is derived from an EMBL/GenBank/DDBJ whole genome shotgun (WGS) entry which is preliminary data.</text>
</comment>
<sequence>MTIEKAFRLSAANLLGGLFVLPPAEADAILGGLRRPVLAFPPLARLAQIHDLSHYGGGVYTPPNRKSRPEGLSSA</sequence>
<keyword evidence="3" id="KW-1185">Reference proteome</keyword>
<dbReference type="EMBL" id="JAFBCY010000004">
    <property type="protein sequence ID" value="MBM7853318.1"/>
    <property type="molecule type" value="Genomic_DNA"/>
</dbReference>
<evidence type="ECO:0000313" key="2">
    <source>
        <dbReference type="EMBL" id="MBM7853318.1"/>
    </source>
</evidence>
<protein>
    <submittedName>
        <fullName evidence="2">Uncharacterized protein</fullName>
    </submittedName>
</protein>
<organism evidence="2 3">
    <name type="scientific">Methylopila capsulata</name>
    <dbReference type="NCBI Taxonomy" id="61654"/>
    <lineage>
        <taxon>Bacteria</taxon>
        <taxon>Pseudomonadati</taxon>
        <taxon>Pseudomonadota</taxon>
        <taxon>Alphaproteobacteria</taxon>
        <taxon>Hyphomicrobiales</taxon>
        <taxon>Methylopilaceae</taxon>
        <taxon>Methylopila</taxon>
    </lineage>
</organism>
<evidence type="ECO:0000313" key="3">
    <source>
        <dbReference type="Proteomes" id="UP000758856"/>
    </source>
</evidence>
<name>A0ABS2TAT5_9HYPH</name>
<accession>A0ABS2TAT5</accession>
<dbReference type="Proteomes" id="UP000758856">
    <property type="component" value="Unassembled WGS sequence"/>
</dbReference>
<gene>
    <name evidence="2" type="ORF">JOD31_003569</name>
</gene>
<reference evidence="2 3" key="1">
    <citation type="submission" date="2021-01" db="EMBL/GenBank/DDBJ databases">
        <title>Genomic Encyclopedia of Type Strains, Phase IV (KMG-IV): sequencing the most valuable type-strain genomes for metagenomic binning, comparative biology and taxonomic classification.</title>
        <authorList>
            <person name="Goeker M."/>
        </authorList>
    </citation>
    <scope>NUCLEOTIDE SEQUENCE [LARGE SCALE GENOMIC DNA]</scope>
    <source>
        <strain evidence="2 3">DSM 6130</strain>
    </source>
</reference>